<reference evidence="1 2" key="1">
    <citation type="journal article" date="2021" name="BMC Genomics">
        <title>Datura genome reveals duplications of psychoactive alkaloid biosynthetic genes and high mutation rate following tissue culture.</title>
        <authorList>
            <person name="Rajewski A."/>
            <person name="Carter-House D."/>
            <person name="Stajich J."/>
            <person name="Litt A."/>
        </authorList>
    </citation>
    <scope>NUCLEOTIDE SEQUENCE [LARGE SCALE GENOMIC DNA]</scope>
    <source>
        <strain evidence="1">AR-01</strain>
    </source>
</reference>
<name>A0ABS8Y6D5_DATST</name>
<gene>
    <name evidence="1" type="ORF">HAX54_015179</name>
</gene>
<feature type="non-terminal residue" evidence="1">
    <location>
        <position position="94"/>
    </location>
</feature>
<evidence type="ECO:0000313" key="1">
    <source>
        <dbReference type="EMBL" id="MCE5166155.1"/>
    </source>
</evidence>
<dbReference type="EMBL" id="JACEIK010019615">
    <property type="protein sequence ID" value="MCE5166155.1"/>
    <property type="molecule type" value="Genomic_DNA"/>
</dbReference>
<proteinExistence type="predicted"/>
<organism evidence="1 2">
    <name type="scientific">Datura stramonium</name>
    <name type="common">Jimsonweed</name>
    <name type="synonym">Common thornapple</name>
    <dbReference type="NCBI Taxonomy" id="4076"/>
    <lineage>
        <taxon>Eukaryota</taxon>
        <taxon>Viridiplantae</taxon>
        <taxon>Streptophyta</taxon>
        <taxon>Embryophyta</taxon>
        <taxon>Tracheophyta</taxon>
        <taxon>Spermatophyta</taxon>
        <taxon>Magnoliopsida</taxon>
        <taxon>eudicotyledons</taxon>
        <taxon>Gunneridae</taxon>
        <taxon>Pentapetalae</taxon>
        <taxon>asterids</taxon>
        <taxon>lamiids</taxon>
        <taxon>Solanales</taxon>
        <taxon>Solanaceae</taxon>
        <taxon>Solanoideae</taxon>
        <taxon>Datureae</taxon>
        <taxon>Datura</taxon>
    </lineage>
</organism>
<accession>A0ABS8Y6D5</accession>
<sequence>MGFDGIYGEEKRRRGCVGDGMVVSGGFPEVVRVRQSGEWKKRGGSIGCYRRGWSELGFWWFWRGRAEVRRLWFLVRKCGRMRLGFRFWMVKEEI</sequence>
<comment type="caution">
    <text evidence="1">The sequence shown here is derived from an EMBL/GenBank/DDBJ whole genome shotgun (WGS) entry which is preliminary data.</text>
</comment>
<protein>
    <submittedName>
        <fullName evidence="1">Uncharacterized protein</fullName>
    </submittedName>
</protein>
<dbReference type="Proteomes" id="UP000823775">
    <property type="component" value="Unassembled WGS sequence"/>
</dbReference>
<keyword evidence="2" id="KW-1185">Reference proteome</keyword>
<evidence type="ECO:0000313" key="2">
    <source>
        <dbReference type="Proteomes" id="UP000823775"/>
    </source>
</evidence>